<dbReference type="SUPFAM" id="SSF46689">
    <property type="entry name" value="Homeodomain-like"/>
    <property type="match status" value="1"/>
</dbReference>
<reference evidence="3 13" key="1">
    <citation type="submission" date="2015-07" db="EMBL/GenBank/DDBJ databases">
        <authorList>
            <person name="Kim K.M."/>
        </authorList>
    </citation>
    <scope>NUCLEOTIDE SEQUENCE [LARGE SCALE GENOMIC DNA]</scope>
    <source>
        <strain evidence="3 13">KCTC 12363</strain>
    </source>
</reference>
<evidence type="ECO:0000313" key="11">
    <source>
        <dbReference type="EMBL" id="AKP53360.1"/>
    </source>
</evidence>
<dbReference type="InterPro" id="IPR009057">
    <property type="entry name" value="Homeodomain-like_sf"/>
</dbReference>
<dbReference type="STRING" id="320787.CA2015_0874"/>
<dbReference type="KEGG" id="camu:CA2015_1650"/>
<dbReference type="EMBL" id="CP012040">
    <property type="protein sequence ID" value="AKP52312.1"/>
    <property type="molecule type" value="Genomic_DNA"/>
</dbReference>
<evidence type="ECO:0000313" key="13">
    <source>
        <dbReference type="Proteomes" id="UP000036520"/>
    </source>
</evidence>
<dbReference type="OrthoDB" id="838855at2"/>
<dbReference type="KEGG" id="camu:CA2015_3362"/>
<dbReference type="KEGG" id="camu:CA2015_0982"/>
<organism evidence="3 13">
    <name type="scientific">Cyclobacterium amurskyense</name>
    <dbReference type="NCBI Taxonomy" id="320787"/>
    <lineage>
        <taxon>Bacteria</taxon>
        <taxon>Pseudomonadati</taxon>
        <taxon>Bacteroidota</taxon>
        <taxon>Cytophagia</taxon>
        <taxon>Cytophagales</taxon>
        <taxon>Cyclobacteriaceae</taxon>
        <taxon>Cyclobacterium</taxon>
    </lineage>
</organism>
<protein>
    <recommendedName>
        <fullName evidence="14">Transposase</fullName>
    </recommendedName>
</protein>
<dbReference type="EMBL" id="CP012040">
    <property type="protein sequence ID" value="AKP50437.1"/>
    <property type="molecule type" value="Genomic_DNA"/>
</dbReference>
<evidence type="ECO:0000313" key="3">
    <source>
        <dbReference type="EMBL" id="AKP50437.1"/>
    </source>
</evidence>
<evidence type="ECO:0000313" key="6">
    <source>
        <dbReference type="EMBL" id="AKP51207.1"/>
    </source>
</evidence>
<dbReference type="KEGG" id="camu:CA2015_4000"/>
<dbReference type="EMBL" id="CP012040">
    <property type="protein sequence ID" value="AKP50332.1"/>
    <property type="molecule type" value="Genomic_DNA"/>
</dbReference>
<dbReference type="EMBL" id="CP012040">
    <property type="protein sequence ID" value="AKP51085.1"/>
    <property type="molecule type" value="Genomic_DNA"/>
</dbReference>
<name>A0A0H4PQ94_9BACT</name>
<keyword evidence="1" id="KW-0175">Coiled coil</keyword>
<evidence type="ECO:0000256" key="1">
    <source>
        <dbReference type="SAM" id="Coils"/>
    </source>
</evidence>
<dbReference type="EMBL" id="CP012040">
    <property type="protein sequence ID" value="AKP52097.1"/>
    <property type="molecule type" value="Genomic_DNA"/>
</dbReference>
<dbReference type="RefSeq" id="WP_048640786.1">
    <property type="nucleotide sequence ID" value="NZ_CP012040.1"/>
</dbReference>
<evidence type="ECO:0008006" key="14">
    <source>
        <dbReference type="Google" id="ProtNLM"/>
    </source>
</evidence>
<evidence type="ECO:0000313" key="10">
    <source>
        <dbReference type="EMBL" id="AKP52752.1"/>
    </source>
</evidence>
<accession>A0A0H4PQ94</accession>
<dbReference type="EMBL" id="CP012040">
    <property type="protein sequence ID" value="AKP51207.1"/>
    <property type="molecule type" value="Genomic_DNA"/>
</dbReference>
<dbReference type="KEGG" id="camu:CA2015_2687"/>
<gene>
    <name evidence="2" type="ORF">CA2015_0874</name>
    <name evidence="3" type="ORF">CA2015_0982</name>
    <name evidence="4" type="ORF">CA2015_1650</name>
    <name evidence="5" type="ORF">CA2015_1676</name>
    <name evidence="6" type="ORF">CA2015_1774</name>
    <name evidence="7" type="ORF">CA2015_1898</name>
    <name evidence="8" type="ORF">CA2015_2687</name>
    <name evidence="9" type="ORF">CA2015_2906</name>
    <name evidence="10" type="ORF">CA2015_3362</name>
    <name evidence="11" type="ORF">CA2015_4000</name>
    <name evidence="12" type="ORF">CA2015_4645</name>
</gene>
<evidence type="ECO:0000313" key="5">
    <source>
        <dbReference type="EMBL" id="AKP51111.1"/>
    </source>
</evidence>
<dbReference type="AlphaFoldDB" id="A0A0H4PQ94"/>
<dbReference type="KEGG" id="camu:CA2015_1774"/>
<proteinExistence type="predicted"/>
<dbReference type="KEGG" id="camu:CA2015_2906"/>
<evidence type="ECO:0000313" key="2">
    <source>
        <dbReference type="EMBL" id="AKP50332.1"/>
    </source>
</evidence>
<sequence>MSELQKFSEDARRKIVMEVLSGTLSKEQARHIYGIKSKSAILEWMRIFAGLERRLPKDPLPILKNMAIKEDSNSELKARIRQLEEELKLSRLKGRAYQIMVDIAKEEYGLDLEKKSGAKQFKDSEKKNQK</sequence>
<dbReference type="EMBL" id="CP012040">
    <property type="protein sequence ID" value="AKP51327.1"/>
    <property type="molecule type" value="Genomic_DNA"/>
</dbReference>
<evidence type="ECO:0000313" key="8">
    <source>
        <dbReference type="EMBL" id="AKP52097.1"/>
    </source>
</evidence>
<dbReference type="EMBL" id="CP012040">
    <property type="protein sequence ID" value="AKP53360.1"/>
    <property type="molecule type" value="Genomic_DNA"/>
</dbReference>
<feature type="coiled-coil region" evidence="1">
    <location>
        <begin position="66"/>
        <end position="93"/>
    </location>
</feature>
<dbReference type="KEGG" id="camu:CA2015_1898"/>
<dbReference type="KEGG" id="camu:CA2015_4645"/>
<evidence type="ECO:0000313" key="9">
    <source>
        <dbReference type="EMBL" id="AKP52312.1"/>
    </source>
</evidence>
<dbReference type="KEGG" id="camu:CA2015_1676"/>
<evidence type="ECO:0000313" key="7">
    <source>
        <dbReference type="EMBL" id="AKP51327.1"/>
    </source>
</evidence>
<evidence type="ECO:0000313" key="4">
    <source>
        <dbReference type="EMBL" id="AKP51085.1"/>
    </source>
</evidence>
<dbReference type="EMBL" id="CP012040">
    <property type="protein sequence ID" value="AKP52752.1"/>
    <property type="molecule type" value="Genomic_DNA"/>
</dbReference>
<dbReference type="KEGG" id="camu:CA2015_0874"/>
<keyword evidence="13" id="KW-1185">Reference proteome</keyword>
<dbReference type="EMBL" id="CP012040">
    <property type="protein sequence ID" value="AKP53976.1"/>
    <property type="molecule type" value="Genomic_DNA"/>
</dbReference>
<dbReference type="Proteomes" id="UP000036520">
    <property type="component" value="Chromosome"/>
</dbReference>
<dbReference type="EMBL" id="CP012040">
    <property type="protein sequence ID" value="AKP51111.1"/>
    <property type="molecule type" value="Genomic_DNA"/>
</dbReference>
<evidence type="ECO:0000313" key="12">
    <source>
        <dbReference type="EMBL" id="AKP53976.1"/>
    </source>
</evidence>